<dbReference type="InterPro" id="IPR036609">
    <property type="entry name" value="LCCL_sf"/>
</dbReference>
<feature type="transmembrane region" description="Helical" evidence="1">
    <location>
        <begin position="416"/>
        <end position="434"/>
    </location>
</feature>
<dbReference type="InterPro" id="IPR004043">
    <property type="entry name" value="LCCL"/>
</dbReference>
<dbReference type="Gene3D" id="2.170.130.20">
    <property type="entry name" value="LCCL-like domain"/>
    <property type="match status" value="1"/>
</dbReference>
<dbReference type="RefSeq" id="XP_020064050.1">
    <property type="nucleotide sequence ID" value="XM_020210047.1"/>
</dbReference>
<keyword evidence="1" id="KW-0812">Transmembrane</keyword>
<name>A0A1E4SHE2_9ASCO</name>
<gene>
    <name evidence="3" type="ORF">CANTADRAFT_52196</name>
</gene>
<protein>
    <recommendedName>
        <fullName evidence="2">LCCL domain-containing protein</fullName>
    </recommendedName>
</protein>
<dbReference type="Proteomes" id="UP000094285">
    <property type="component" value="Unassembled WGS sequence"/>
</dbReference>
<feature type="transmembrane region" description="Helical" evidence="1">
    <location>
        <begin position="299"/>
        <end position="321"/>
    </location>
</feature>
<evidence type="ECO:0000313" key="4">
    <source>
        <dbReference type="Proteomes" id="UP000094285"/>
    </source>
</evidence>
<feature type="transmembrane region" description="Helical" evidence="1">
    <location>
        <begin position="440"/>
        <end position="469"/>
    </location>
</feature>
<feature type="transmembrane region" description="Helical" evidence="1">
    <location>
        <begin position="248"/>
        <end position="272"/>
    </location>
</feature>
<dbReference type="AlphaFoldDB" id="A0A1E4SHE2"/>
<feature type="transmembrane region" description="Helical" evidence="1">
    <location>
        <begin position="63"/>
        <end position="85"/>
    </location>
</feature>
<keyword evidence="1" id="KW-1133">Transmembrane helix</keyword>
<sequence>MDLHNEAPVQSALPRNRWSSFFHAVWNGPASPRDDPPQPFTLLPRIEQFPDQFRQRVAKQYRVALLACYYTLWFGLIYSIVVPYFTLPPGNGAVAAVSLSCQGQLDWRGKNGACGLHGKLCQPPADDVIIRCPALCDRSSWTYSLVPLGDQRIKYRLFIVGGGTEPHQTVSRPYRADSYPCGAAVHAGILSPFFGGCAKVAFTGEKDGFSLATGHYGMESISFRSFFTSSYSLLKLPGQYAQCYDPRLLVLIVNIVLGLPIVYLASGAVAFWTINTVGFWTICLATDPPVSVLLSPEDFASLISIGLERFLPSCFILYVLWRCSSKRTLSEPPPELDVKRSPLSRVVFWYPMFWLGVLNNVTFDRLPVDRLTISDLKEQAGALVSVLGIVSLILTCAVIQAYKIWLSGRFQKYLKVYLWMLAGLVAVSTIPGLTLRVHHYILALILLPGCSTRGITALLFQGLLLGLFLSGASRWGLAAIAETVIALKRDDPIGKVLPPKMVAYDAGSGVLSWENAVRNLTKQEEKLYQKYSSVSLLINDIEQYVGEKTNSVDLKKLFGSEELAPKISHALKGNFTDENGDISIYLRIGRKIKKGSVYSDFSNSAVLKWPSGNITLPEDGLT</sequence>
<keyword evidence="4" id="KW-1185">Reference proteome</keyword>
<dbReference type="GeneID" id="30984183"/>
<dbReference type="PANTHER" id="PTHR31331:SF1">
    <property type="entry name" value="CYSTEINE RICH SECRETORY PROTEIN LCCL DOMAIN CONTAINING 2"/>
    <property type="match status" value="1"/>
</dbReference>
<feature type="domain" description="LCCL" evidence="2">
    <location>
        <begin position="121"/>
        <end position="225"/>
    </location>
</feature>
<reference evidence="4" key="1">
    <citation type="submission" date="2016-05" db="EMBL/GenBank/DDBJ databases">
        <title>Comparative genomics of biotechnologically important yeasts.</title>
        <authorList>
            <consortium name="DOE Joint Genome Institute"/>
            <person name="Riley R."/>
            <person name="Haridas S."/>
            <person name="Wolfe K.H."/>
            <person name="Lopes M.R."/>
            <person name="Hittinger C.T."/>
            <person name="Goker M."/>
            <person name="Salamov A."/>
            <person name="Wisecaver J."/>
            <person name="Long T.M."/>
            <person name="Aerts A.L."/>
            <person name="Barry K."/>
            <person name="Choi C."/>
            <person name="Clum A."/>
            <person name="Coughlan A.Y."/>
            <person name="Deshpande S."/>
            <person name="Douglass A.P."/>
            <person name="Hanson S.J."/>
            <person name="Klenk H.-P."/>
            <person name="Labutti K."/>
            <person name="Lapidus A."/>
            <person name="Lindquist E."/>
            <person name="Lipzen A."/>
            <person name="Meier-Kolthoff J.P."/>
            <person name="Ohm R.A."/>
            <person name="Otillar R.P."/>
            <person name="Pangilinan J."/>
            <person name="Peng Y."/>
            <person name="Rokas A."/>
            <person name="Rosa C.A."/>
            <person name="Scheuner C."/>
            <person name="Sibirny A.A."/>
            <person name="Slot J.C."/>
            <person name="Stielow J.B."/>
            <person name="Sun H."/>
            <person name="Kurtzman C.P."/>
            <person name="Blackwell M."/>
            <person name="Grigoriev I.V."/>
            <person name="Jeffries T.W."/>
        </authorList>
    </citation>
    <scope>NUCLEOTIDE SEQUENCE [LARGE SCALE GENOMIC DNA]</scope>
    <source>
        <strain evidence="4">NRRL Y-17324</strain>
    </source>
</reference>
<keyword evidence="1" id="KW-0472">Membrane</keyword>
<evidence type="ECO:0000256" key="1">
    <source>
        <dbReference type="SAM" id="Phobius"/>
    </source>
</evidence>
<dbReference type="SUPFAM" id="SSF69848">
    <property type="entry name" value="LCCL domain"/>
    <property type="match status" value="1"/>
</dbReference>
<dbReference type="Pfam" id="PF03815">
    <property type="entry name" value="LCCL"/>
    <property type="match status" value="1"/>
</dbReference>
<organism evidence="3 4">
    <name type="scientific">Suhomyces tanzawaensis NRRL Y-17324</name>
    <dbReference type="NCBI Taxonomy" id="984487"/>
    <lineage>
        <taxon>Eukaryota</taxon>
        <taxon>Fungi</taxon>
        <taxon>Dikarya</taxon>
        <taxon>Ascomycota</taxon>
        <taxon>Saccharomycotina</taxon>
        <taxon>Pichiomycetes</taxon>
        <taxon>Debaryomycetaceae</taxon>
        <taxon>Suhomyces</taxon>
    </lineage>
</organism>
<accession>A0A1E4SHE2</accession>
<proteinExistence type="predicted"/>
<evidence type="ECO:0000313" key="3">
    <source>
        <dbReference type="EMBL" id="ODV78928.1"/>
    </source>
</evidence>
<dbReference type="OrthoDB" id="441660at2759"/>
<dbReference type="PANTHER" id="PTHR31331">
    <property type="entry name" value="LCCL DOMAIN PROTEIN (AFU_ORTHOLOGUE AFUA_5G08630)"/>
    <property type="match status" value="1"/>
</dbReference>
<feature type="transmembrane region" description="Helical" evidence="1">
    <location>
        <begin position="382"/>
        <end position="404"/>
    </location>
</feature>
<evidence type="ECO:0000259" key="2">
    <source>
        <dbReference type="Pfam" id="PF03815"/>
    </source>
</evidence>
<dbReference type="InterPro" id="IPR051957">
    <property type="entry name" value="CRISP-LCCL_domain"/>
</dbReference>
<dbReference type="EMBL" id="KV453912">
    <property type="protein sequence ID" value="ODV78928.1"/>
    <property type="molecule type" value="Genomic_DNA"/>
</dbReference>